<gene>
    <name evidence="1" type="ORF">SNOG_04114</name>
</gene>
<evidence type="ECO:0000313" key="1">
    <source>
        <dbReference type="EMBL" id="EAT87874.1"/>
    </source>
</evidence>
<accession>Q0UVV0</accession>
<proteinExistence type="predicted"/>
<reference evidence="2" key="1">
    <citation type="journal article" date="2007" name="Plant Cell">
        <title>Dothideomycete-plant interactions illuminated by genome sequencing and EST analysis of the wheat pathogen Stagonospora nodorum.</title>
        <authorList>
            <person name="Hane J.K."/>
            <person name="Lowe R.G."/>
            <person name="Solomon P.S."/>
            <person name="Tan K.C."/>
            <person name="Schoch C.L."/>
            <person name="Spatafora J.W."/>
            <person name="Crous P.W."/>
            <person name="Kodira C."/>
            <person name="Birren B.W."/>
            <person name="Galagan J.E."/>
            <person name="Torriani S.F."/>
            <person name="McDonald B.A."/>
            <person name="Oliver R.P."/>
        </authorList>
    </citation>
    <scope>NUCLEOTIDE SEQUENCE [LARGE SCALE GENOMIC DNA]</scope>
    <source>
        <strain evidence="2">SN15 / ATCC MYA-4574 / FGSC 10173</strain>
    </source>
</reference>
<dbReference type="AlphaFoldDB" id="Q0UVV0"/>
<dbReference type="InParanoid" id="Q0UVV0"/>
<dbReference type="KEGG" id="pno:SNOG_04114"/>
<name>Q0UVV0_PHANO</name>
<dbReference type="EMBL" id="CH445330">
    <property type="protein sequence ID" value="EAT87874.1"/>
    <property type="molecule type" value="Genomic_DNA"/>
</dbReference>
<dbReference type="Proteomes" id="UP000001055">
    <property type="component" value="Unassembled WGS sequence"/>
</dbReference>
<sequence length="62" mass="6922">MAQELGGTGITALHFTMNVEKVKVKAKRKTVVTKHGARLQIPCMKPLHGLLFNRQQQQPPTD</sequence>
<dbReference type="RefSeq" id="XP_001794540.1">
    <property type="nucleotide sequence ID" value="XM_001794488.1"/>
</dbReference>
<protein>
    <submittedName>
        <fullName evidence="1">Uncharacterized protein</fullName>
    </submittedName>
</protein>
<organism evidence="1 2">
    <name type="scientific">Phaeosphaeria nodorum (strain SN15 / ATCC MYA-4574 / FGSC 10173)</name>
    <name type="common">Glume blotch fungus</name>
    <name type="synonym">Parastagonospora nodorum</name>
    <dbReference type="NCBI Taxonomy" id="321614"/>
    <lineage>
        <taxon>Eukaryota</taxon>
        <taxon>Fungi</taxon>
        <taxon>Dikarya</taxon>
        <taxon>Ascomycota</taxon>
        <taxon>Pezizomycotina</taxon>
        <taxon>Dothideomycetes</taxon>
        <taxon>Pleosporomycetidae</taxon>
        <taxon>Pleosporales</taxon>
        <taxon>Pleosporineae</taxon>
        <taxon>Phaeosphaeriaceae</taxon>
        <taxon>Parastagonospora</taxon>
    </lineage>
</organism>
<dbReference type="GeneID" id="5971408"/>
<evidence type="ECO:0000313" key="2">
    <source>
        <dbReference type="Proteomes" id="UP000001055"/>
    </source>
</evidence>